<proteinExistence type="predicted"/>
<dbReference type="AlphaFoldDB" id="A0A0F9FRA9"/>
<accession>A0A0F9FRA9</accession>
<reference evidence="1" key="1">
    <citation type="journal article" date="2015" name="Nature">
        <title>Complex archaea that bridge the gap between prokaryotes and eukaryotes.</title>
        <authorList>
            <person name="Spang A."/>
            <person name="Saw J.H."/>
            <person name="Jorgensen S.L."/>
            <person name="Zaremba-Niedzwiedzka K."/>
            <person name="Martijn J."/>
            <person name="Lind A.E."/>
            <person name="van Eijk R."/>
            <person name="Schleper C."/>
            <person name="Guy L."/>
            <person name="Ettema T.J."/>
        </authorList>
    </citation>
    <scope>NUCLEOTIDE SEQUENCE</scope>
</reference>
<organism evidence="1">
    <name type="scientific">marine sediment metagenome</name>
    <dbReference type="NCBI Taxonomy" id="412755"/>
    <lineage>
        <taxon>unclassified sequences</taxon>
        <taxon>metagenomes</taxon>
        <taxon>ecological metagenomes</taxon>
    </lineage>
</organism>
<comment type="caution">
    <text evidence="1">The sequence shown here is derived from an EMBL/GenBank/DDBJ whole genome shotgun (WGS) entry which is preliminary data.</text>
</comment>
<protein>
    <submittedName>
        <fullName evidence="1">Uncharacterized protein</fullName>
    </submittedName>
</protein>
<sequence length="178" mass="20376">MDSYYGEMGATCLSVKPDAIKQRNFFNIRLVSEIDKEIVGMALLFGSNSGLESYNKNIKYFWHAFAFNPLRSLLFHLSLKQQLYLYLQYRKLLEEVSLSTGKVTVLSGISTWGIVSNDDSFRDLILSYELKAAPVRVHDACGLRLYYDEDQFADALVIIDPGKPETFRAEKDLKKIEL</sequence>
<dbReference type="EMBL" id="LAZR01020392">
    <property type="protein sequence ID" value="KKL89064.1"/>
    <property type="molecule type" value="Genomic_DNA"/>
</dbReference>
<evidence type="ECO:0000313" key="1">
    <source>
        <dbReference type="EMBL" id="KKL89064.1"/>
    </source>
</evidence>
<name>A0A0F9FRA9_9ZZZZ</name>
<gene>
    <name evidence="1" type="ORF">LCGC14_1918490</name>
</gene>